<comment type="similarity">
    <text evidence="5 6">Belongs to the FtsA/MreB family.</text>
</comment>
<comment type="subunit">
    <text evidence="5">Self-interacts. Interacts with FtsZ.</text>
</comment>
<evidence type="ECO:0000256" key="3">
    <source>
        <dbReference type="ARBA" id="ARBA00023136"/>
    </source>
</evidence>
<comment type="subcellular location">
    <subcellularLocation>
        <location evidence="5">Cell membrane</location>
        <topology evidence="5">Peripheral membrane protein</topology>
        <orientation evidence="5">Cytoplasmic side</orientation>
    </subcellularLocation>
    <text evidence="5">Localizes to the Z ring in an FtsZ-dependent manner. Targeted to the membrane through a conserved C-terminal amphipathic helix.</text>
</comment>
<dbReference type="Gene3D" id="3.30.1490.110">
    <property type="match status" value="1"/>
</dbReference>
<evidence type="ECO:0000256" key="5">
    <source>
        <dbReference type="HAMAP-Rule" id="MF_02033"/>
    </source>
</evidence>
<dbReference type="PIRSF" id="PIRSF003101">
    <property type="entry name" value="FtsA"/>
    <property type="match status" value="1"/>
</dbReference>
<evidence type="ECO:0000256" key="1">
    <source>
        <dbReference type="ARBA" id="ARBA00022475"/>
    </source>
</evidence>
<name>A0A2M6WRE6_9BACT</name>
<dbReference type="GO" id="GO:0032153">
    <property type="term" value="C:cell division site"/>
    <property type="evidence" value="ECO:0007669"/>
    <property type="project" value="UniProtKB-UniRule"/>
</dbReference>
<keyword evidence="1 5" id="KW-1003">Cell membrane</keyword>
<dbReference type="Pfam" id="PF14450">
    <property type="entry name" value="FtsA"/>
    <property type="match status" value="1"/>
</dbReference>
<comment type="function">
    <text evidence="5 6">Cell division protein that is involved in the assembly of the Z ring. May serve as a membrane anchor for the Z ring.</text>
</comment>
<dbReference type="AlphaFoldDB" id="A0A2M6WRE6"/>
<accession>A0A2M6WRE6</accession>
<dbReference type="PANTHER" id="PTHR32432">
    <property type="entry name" value="CELL DIVISION PROTEIN FTSA-RELATED"/>
    <property type="match status" value="1"/>
</dbReference>
<evidence type="ECO:0000256" key="6">
    <source>
        <dbReference type="PIRNR" id="PIRNR003101"/>
    </source>
</evidence>
<dbReference type="GO" id="GO:0043093">
    <property type="term" value="P:FtsZ-dependent cytokinesis"/>
    <property type="evidence" value="ECO:0007669"/>
    <property type="project" value="UniProtKB-UniRule"/>
</dbReference>
<evidence type="ECO:0000313" key="8">
    <source>
        <dbReference type="EMBL" id="PIT95360.1"/>
    </source>
</evidence>
<feature type="domain" description="SHS2" evidence="7">
    <location>
        <begin position="6"/>
        <end position="200"/>
    </location>
</feature>
<evidence type="ECO:0000313" key="9">
    <source>
        <dbReference type="Proteomes" id="UP000228964"/>
    </source>
</evidence>
<dbReference type="InterPro" id="IPR020823">
    <property type="entry name" value="Cell_div_FtsA"/>
</dbReference>
<evidence type="ECO:0000259" key="7">
    <source>
        <dbReference type="SMART" id="SM00842"/>
    </source>
</evidence>
<dbReference type="InterPro" id="IPR050696">
    <property type="entry name" value="FtsA/MreB"/>
</dbReference>
<keyword evidence="3 5" id="KW-0472">Membrane</keyword>
<dbReference type="Gene3D" id="3.30.420.40">
    <property type="match status" value="1"/>
</dbReference>
<gene>
    <name evidence="5 8" type="primary">ftsA</name>
    <name evidence="8" type="ORF">COT96_01475</name>
</gene>
<dbReference type="Pfam" id="PF02491">
    <property type="entry name" value="SHS2_FTSA"/>
    <property type="match status" value="1"/>
</dbReference>
<dbReference type="EMBL" id="PFAO01000032">
    <property type="protein sequence ID" value="PIT95360.1"/>
    <property type="molecule type" value="Genomic_DNA"/>
</dbReference>
<proteinExistence type="inferred from homology"/>
<reference evidence="9" key="1">
    <citation type="submission" date="2017-09" db="EMBL/GenBank/DDBJ databases">
        <title>Depth-based differentiation of microbial function through sediment-hosted aquifers and enrichment of novel symbionts in the deep terrestrial subsurface.</title>
        <authorList>
            <person name="Probst A.J."/>
            <person name="Ladd B."/>
            <person name="Jarett J.K."/>
            <person name="Geller-Mcgrath D.E."/>
            <person name="Sieber C.M.K."/>
            <person name="Emerson J.B."/>
            <person name="Anantharaman K."/>
            <person name="Thomas B.C."/>
            <person name="Malmstrom R."/>
            <person name="Stieglmeier M."/>
            <person name="Klingl A."/>
            <person name="Woyke T."/>
            <person name="Ryan C.M."/>
            <person name="Banfield J.F."/>
        </authorList>
    </citation>
    <scope>NUCLEOTIDE SEQUENCE [LARGE SCALE GENOMIC DNA]</scope>
</reference>
<dbReference type="Proteomes" id="UP000228964">
    <property type="component" value="Unassembled WGS sequence"/>
</dbReference>
<organism evidence="8 9">
    <name type="scientific">Candidatus Falkowbacteria bacterium CG10_big_fil_rev_8_21_14_0_10_38_22</name>
    <dbReference type="NCBI Taxonomy" id="1974564"/>
    <lineage>
        <taxon>Bacteria</taxon>
        <taxon>Candidatus Falkowiibacteriota</taxon>
    </lineage>
</organism>
<dbReference type="SUPFAM" id="SSF53067">
    <property type="entry name" value="Actin-like ATPase domain"/>
    <property type="match status" value="2"/>
</dbReference>
<evidence type="ECO:0000256" key="4">
    <source>
        <dbReference type="ARBA" id="ARBA00023306"/>
    </source>
</evidence>
<dbReference type="NCBIfam" id="TIGR01174">
    <property type="entry name" value="ftsA"/>
    <property type="match status" value="1"/>
</dbReference>
<evidence type="ECO:0000256" key="2">
    <source>
        <dbReference type="ARBA" id="ARBA00022618"/>
    </source>
</evidence>
<dbReference type="CDD" id="cd24048">
    <property type="entry name" value="ASKHA_NBD_FtsA"/>
    <property type="match status" value="1"/>
</dbReference>
<sequence>MRDNIVAGLDIGSTAIRLVVGQKVNKVNNKAGEQLQVLGAVAVPAEGINKGVVNSIDDTTSAISACLEKAERLIGVPVANVWVGINGPNLKCEKSRGVVAVGRSDNEITEDDVSRVIEAAQALSVPPNYEILHVIPVKFTVDNQEDIKDPLGMTGVRLEVETLIIQGLSSQIKNLTKAIYRTGLEIEDLVLSPLAAAEAVISPKQKELGAALVNIGATTTSLAVFEEGELLAAAVLPIGSEHITADLAIGLRCPINLAERIKIEHGEARPEQFSKKDELDLSELAKEENAGDEAMVVSRKYLAEIIEARVEEIFTRVDNELKKIERSGMLPAGVFLVGGGVKMPGLVEVAKNTLRLPACLGVNKNVMAMIDKVNDVNYLTALGLVIWGNQLTSRKKGLKVKLFGGNSLNKTVNFIKQKLSSLIP</sequence>
<dbReference type="PANTHER" id="PTHR32432:SF4">
    <property type="entry name" value="CELL DIVISION PROTEIN FTSA"/>
    <property type="match status" value="1"/>
</dbReference>
<dbReference type="HAMAP" id="MF_02033">
    <property type="entry name" value="FtsA"/>
    <property type="match status" value="1"/>
</dbReference>
<comment type="caution">
    <text evidence="8">The sequence shown here is derived from an EMBL/GenBank/DDBJ whole genome shotgun (WGS) entry which is preliminary data.</text>
</comment>
<keyword evidence="2 5" id="KW-0132">Cell division</keyword>
<dbReference type="InterPro" id="IPR003494">
    <property type="entry name" value="SHS2_FtsA"/>
</dbReference>
<dbReference type="GO" id="GO:0009898">
    <property type="term" value="C:cytoplasmic side of plasma membrane"/>
    <property type="evidence" value="ECO:0007669"/>
    <property type="project" value="UniProtKB-UniRule"/>
</dbReference>
<keyword evidence="4 5" id="KW-0131">Cell cycle</keyword>
<dbReference type="InterPro" id="IPR043129">
    <property type="entry name" value="ATPase_NBD"/>
</dbReference>
<dbReference type="SMART" id="SM00842">
    <property type="entry name" value="FtsA"/>
    <property type="match status" value="1"/>
</dbReference>
<protein>
    <recommendedName>
        <fullName evidence="5 6">Cell division protein FtsA</fullName>
    </recommendedName>
</protein>